<dbReference type="Gene3D" id="1.20.1260.100">
    <property type="entry name" value="TspO/MBR protein"/>
    <property type="match status" value="1"/>
</dbReference>
<organism evidence="7 8">
    <name type="scientific">Peribacillus simplex</name>
    <dbReference type="NCBI Taxonomy" id="1478"/>
    <lineage>
        <taxon>Bacteria</taxon>
        <taxon>Bacillati</taxon>
        <taxon>Bacillota</taxon>
        <taxon>Bacilli</taxon>
        <taxon>Bacillales</taxon>
        <taxon>Bacillaceae</taxon>
        <taxon>Peribacillus</taxon>
    </lineage>
</organism>
<dbReference type="InterPro" id="IPR004307">
    <property type="entry name" value="TspO_MBR"/>
</dbReference>
<accession>A0A9X8ZKA8</accession>
<dbReference type="OrthoDB" id="9795496at2"/>
<evidence type="ECO:0000256" key="4">
    <source>
        <dbReference type="ARBA" id="ARBA00022989"/>
    </source>
</evidence>
<dbReference type="EMBL" id="SZNT01000033">
    <property type="protein sequence ID" value="TKH14971.1"/>
    <property type="molecule type" value="Genomic_DNA"/>
</dbReference>
<dbReference type="FunFam" id="1.20.1260.100:FF:000001">
    <property type="entry name" value="translocator protein 2"/>
    <property type="match status" value="1"/>
</dbReference>
<dbReference type="GO" id="GO:0033013">
    <property type="term" value="P:tetrapyrrole metabolic process"/>
    <property type="evidence" value="ECO:0007669"/>
    <property type="project" value="UniProtKB-ARBA"/>
</dbReference>
<dbReference type="AlphaFoldDB" id="A0A9X8ZKA8"/>
<dbReference type="PANTHER" id="PTHR10057">
    <property type="entry name" value="PERIPHERAL-TYPE BENZODIAZEPINE RECEPTOR"/>
    <property type="match status" value="1"/>
</dbReference>
<dbReference type="InterPro" id="IPR038330">
    <property type="entry name" value="TspO/MBR-related_sf"/>
</dbReference>
<evidence type="ECO:0000256" key="2">
    <source>
        <dbReference type="ARBA" id="ARBA00007524"/>
    </source>
</evidence>
<keyword evidence="5 6" id="KW-0472">Membrane</keyword>
<feature type="transmembrane region" description="Helical" evidence="6">
    <location>
        <begin position="110"/>
        <end position="129"/>
    </location>
</feature>
<gene>
    <name evidence="7" type="ORF">FC678_03420</name>
</gene>
<dbReference type="Proteomes" id="UP000309170">
    <property type="component" value="Unassembled WGS sequence"/>
</dbReference>
<evidence type="ECO:0000256" key="5">
    <source>
        <dbReference type="ARBA" id="ARBA00023136"/>
    </source>
</evidence>
<protein>
    <submittedName>
        <fullName evidence="7">Tryptophan-rich sensory protein</fullName>
    </submittedName>
</protein>
<keyword evidence="4 6" id="KW-1133">Transmembrane helix</keyword>
<keyword evidence="3 6" id="KW-0812">Transmembrane</keyword>
<evidence type="ECO:0000256" key="1">
    <source>
        <dbReference type="ARBA" id="ARBA00004141"/>
    </source>
</evidence>
<feature type="transmembrane region" description="Helical" evidence="6">
    <location>
        <begin position="136"/>
        <end position="157"/>
    </location>
</feature>
<evidence type="ECO:0000256" key="6">
    <source>
        <dbReference type="SAM" id="Phobius"/>
    </source>
</evidence>
<comment type="similarity">
    <text evidence="2">Belongs to the TspO/BZRP family.</text>
</comment>
<comment type="caution">
    <text evidence="7">The sequence shown here is derived from an EMBL/GenBank/DDBJ whole genome shotgun (WGS) entry which is preliminary data.</text>
</comment>
<dbReference type="GO" id="GO:0016020">
    <property type="term" value="C:membrane"/>
    <property type="evidence" value="ECO:0007669"/>
    <property type="project" value="UniProtKB-SubCell"/>
</dbReference>
<dbReference type="Pfam" id="PF03073">
    <property type="entry name" value="TspO_MBR"/>
    <property type="match status" value="1"/>
</dbReference>
<feature type="transmembrane region" description="Helical" evidence="6">
    <location>
        <begin position="53"/>
        <end position="73"/>
    </location>
</feature>
<evidence type="ECO:0000256" key="3">
    <source>
        <dbReference type="ARBA" id="ARBA00022692"/>
    </source>
</evidence>
<sequence length="160" mass="18144">MKKEEDPIMNYAKLAKSVLIPVVGGSLVGIFATRNSKEIYDKLKKPAFAPPSWTFPVAWTSLYTIMGIAKYRIASKEKESKSAELLYDTQLGLNFLWSFLFFKWGLRGTAFIEMAALLTLITLTAFEFYKIDRTSGLAMVPYIAWVTFALGLNFSIFRNN</sequence>
<dbReference type="PIRSF" id="PIRSF005859">
    <property type="entry name" value="PBR"/>
    <property type="match status" value="1"/>
</dbReference>
<evidence type="ECO:0000313" key="7">
    <source>
        <dbReference type="EMBL" id="TKH14971.1"/>
    </source>
</evidence>
<evidence type="ECO:0000313" key="8">
    <source>
        <dbReference type="Proteomes" id="UP000309170"/>
    </source>
</evidence>
<reference evidence="7 8" key="1">
    <citation type="journal article" date="2019" name="Environ. Microbiol.">
        <title>An active ?-lactamase is a part of an orchestrated cell wall stress resistance network of Bacillus subtilis and related rhizosphere species.</title>
        <authorList>
            <person name="Bucher T."/>
            <person name="Keren-Paz A."/>
            <person name="Hausser J."/>
            <person name="Olender T."/>
            <person name="Cytryn E."/>
            <person name="Kolodkin-Gal I."/>
        </authorList>
    </citation>
    <scope>NUCLEOTIDE SEQUENCE [LARGE SCALE GENOMIC DNA]</scope>
    <source>
        <strain evidence="7 8">I4</strain>
    </source>
</reference>
<name>A0A9X8ZKA8_9BACI</name>
<dbReference type="CDD" id="cd15904">
    <property type="entry name" value="TSPO_MBR"/>
    <property type="match status" value="1"/>
</dbReference>
<feature type="transmembrane region" description="Helical" evidence="6">
    <location>
        <begin position="12"/>
        <end position="33"/>
    </location>
</feature>
<proteinExistence type="inferred from homology"/>
<comment type="subcellular location">
    <subcellularLocation>
        <location evidence="1">Membrane</location>
        <topology evidence="1">Multi-pass membrane protein</topology>
    </subcellularLocation>
</comment>
<dbReference type="PANTHER" id="PTHR10057:SF0">
    <property type="entry name" value="TRANSLOCATOR PROTEIN"/>
    <property type="match status" value="1"/>
</dbReference>